<evidence type="ECO:0000313" key="2">
    <source>
        <dbReference type="Proteomes" id="UP000007652"/>
    </source>
</evidence>
<sequence length="60" mass="7022">MEMQRFLGYPLKYLEEFLNSKNVPFTVKYVLAPNGKKLGDEVRIIKIDEADTITIYASYF</sequence>
<gene>
    <name evidence="1" type="ORF">CAAU_1409</name>
</gene>
<proteinExistence type="predicted"/>
<reference evidence="1 2" key="1">
    <citation type="journal article" date="2011" name="J. Bacteriol.">
        <title>Draft genome sequence of Caloramator australicus strain RC3T, a thermoanaerobe from the Great Artesian Basin of Australia.</title>
        <authorList>
            <person name="Ogg C.D."/>
            <person name="Patel B.K.C."/>
        </authorList>
    </citation>
    <scope>NUCLEOTIDE SEQUENCE [LARGE SCALE GENOMIC DNA]</scope>
    <source>
        <strain evidence="1 2">RC3</strain>
    </source>
</reference>
<name>I7KUC1_9CLOT</name>
<accession>I7KUC1</accession>
<comment type="caution">
    <text evidence="1">The sequence shown here is derived from an EMBL/GenBank/DDBJ whole genome shotgun (WGS) entry which is preliminary data.</text>
</comment>
<keyword evidence="2" id="KW-1185">Reference proteome</keyword>
<evidence type="ECO:0000313" key="1">
    <source>
        <dbReference type="EMBL" id="CCJ33493.1"/>
    </source>
</evidence>
<organism evidence="1 2">
    <name type="scientific">Caloramator australicus RC3</name>
    <dbReference type="NCBI Taxonomy" id="857293"/>
    <lineage>
        <taxon>Bacteria</taxon>
        <taxon>Bacillati</taxon>
        <taxon>Bacillota</taxon>
        <taxon>Clostridia</taxon>
        <taxon>Eubacteriales</taxon>
        <taxon>Clostridiaceae</taxon>
        <taxon>Caloramator</taxon>
    </lineage>
</organism>
<dbReference type="RefSeq" id="WP_008908760.1">
    <property type="nucleotide sequence ID" value="NZ_CAKP01000075.1"/>
</dbReference>
<protein>
    <submittedName>
        <fullName evidence="1">Uncharacterized protein</fullName>
    </submittedName>
</protein>
<dbReference type="EMBL" id="CAKP01000075">
    <property type="protein sequence ID" value="CCJ33493.1"/>
    <property type="molecule type" value="Genomic_DNA"/>
</dbReference>
<dbReference type="AlphaFoldDB" id="I7KUC1"/>
<dbReference type="Proteomes" id="UP000007652">
    <property type="component" value="Unassembled WGS sequence"/>
</dbReference>
<dbReference type="STRING" id="857293.CAAU_1409"/>
<dbReference type="OrthoDB" id="9932738at2"/>